<dbReference type="Gene3D" id="3.30.450.20">
    <property type="entry name" value="PAS domain"/>
    <property type="match status" value="1"/>
</dbReference>
<dbReference type="Pfam" id="PF00196">
    <property type="entry name" value="GerE"/>
    <property type="match status" value="1"/>
</dbReference>
<dbReference type="InterPro" id="IPR013655">
    <property type="entry name" value="PAS_fold_3"/>
</dbReference>
<dbReference type="PROSITE" id="PS50043">
    <property type="entry name" value="HTH_LUXR_2"/>
    <property type="match status" value="1"/>
</dbReference>
<evidence type="ECO:0000313" key="6">
    <source>
        <dbReference type="Proteomes" id="UP000194873"/>
    </source>
</evidence>
<dbReference type="SUPFAM" id="SSF46894">
    <property type="entry name" value="C-terminal effector domain of the bipartite response regulators"/>
    <property type="match status" value="1"/>
</dbReference>
<evidence type="ECO:0000259" key="4">
    <source>
        <dbReference type="PROSITE" id="PS50043"/>
    </source>
</evidence>
<evidence type="ECO:0000256" key="1">
    <source>
        <dbReference type="ARBA" id="ARBA00023015"/>
    </source>
</evidence>
<evidence type="ECO:0000256" key="2">
    <source>
        <dbReference type="ARBA" id="ARBA00023125"/>
    </source>
</evidence>
<dbReference type="SUPFAM" id="SSF55785">
    <property type="entry name" value="PYP-like sensor domain (PAS domain)"/>
    <property type="match status" value="1"/>
</dbReference>
<dbReference type="InterPro" id="IPR000014">
    <property type="entry name" value="PAS"/>
</dbReference>
<gene>
    <name evidence="5" type="ORF">BXP70_07315</name>
</gene>
<keyword evidence="1" id="KW-0805">Transcription regulation</keyword>
<dbReference type="PRINTS" id="PR00038">
    <property type="entry name" value="HTHLUXR"/>
</dbReference>
<dbReference type="InterPro" id="IPR036388">
    <property type="entry name" value="WH-like_DNA-bd_sf"/>
</dbReference>
<dbReference type="InterPro" id="IPR016032">
    <property type="entry name" value="Sig_transdc_resp-reg_C-effctor"/>
</dbReference>
<dbReference type="InterPro" id="IPR035965">
    <property type="entry name" value="PAS-like_dom_sf"/>
</dbReference>
<sequence>MANSYTPALGVVRDAWRTIHPEGDREQPRQSAADAARAVTEYLLNKQFLLAYDVRAQQTVFIGAGVELVLGIEPHAFSMEDLYERLHPDDAPLVAHATALAAEFSQELGPACHDQVFSVDYRLRHRAGHYVRVLRQSFVLQLDAEGTPVVIGGVYTDITHHKRTHEVRFHGSHPGFAAWLTQRVQRTETDLSRREQQVLDLVLEGLSSAEIADRLCVSRHTVNTHRRNIHRKEPARDLSRLLQHLDV</sequence>
<dbReference type="PANTHER" id="PTHR44688">
    <property type="entry name" value="DNA-BINDING TRANSCRIPTIONAL ACTIVATOR DEVR_DOSR"/>
    <property type="match status" value="1"/>
</dbReference>
<dbReference type="CDD" id="cd06170">
    <property type="entry name" value="LuxR_C_like"/>
    <property type="match status" value="1"/>
</dbReference>
<dbReference type="EMBL" id="MTSE01000003">
    <property type="protein sequence ID" value="OUJ74579.1"/>
    <property type="molecule type" value="Genomic_DNA"/>
</dbReference>
<accession>A0A243WHU0</accession>
<dbReference type="GO" id="GO:0003677">
    <property type="term" value="F:DNA binding"/>
    <property type="evidence" value="ECO:0007669"/>
    <property type="project" value="UniProtKB-KW"/>
</dbReference>
<feature type="domain" description="HTH luxR-type" evidence="4">
    <location>
        <begin position="184"/>
        <end position="247"/>
    </location>
</feature>
<dbReference type="PANTHER" id="PTHR44688:SF16">
    <property type="entry name" value="DNA-BINDING TRANSCRIPTIONAL ACTIVATOR DEVR_DOSR"/>
    <property type="match status" value="1"/>
</dbReference>
<dbReference type="CDD" id="cd00130">
    <property type="entry name" value="PAS"/>
    <property type="match status" value="1"/>
</dbReference>
<dbReference type="Proteomes" id="UP000194873">
    <property type="component" value="Unassembled WGS sequence"/>
</dbReference>
<evidence type="ECO:0000256" key="3">
    <source>
        <dbReference type="ARBA" id="ARBA00023163"/>
    </source>
</evidence>
<keyword evidence="2" id="KW-0238">DNA-binding</keyword>
<dbReference type="PROSITE" id="PS00622">
    <property type="entry name" value="HTH_LUXR_1"/>
    <property type="match status" value="1"/>
</dbReference>
<protein>
    <recommendedName>
        <fullName evidence="4">HTH luxR-type domain-containing protein</fullName>
    </recommendedName>
</protein>
<dbReference type="AlphaFoldDB" id="A0A243WHU0"/>
<evidence type="ECO:0000313" key="5">
    <source>
        <dbReference type="EMBL" id="OUJ74579.1"/>
    </source>
</evidence>
<proteinExistence type="predicted"/>
<dbReference type="Gene3D" id="1.10.10.10">
    <property type="entry name" value="Winged helix-like DNA-binding domain superfamily/Winged helix DNA-binding domain"/>
    <property type="match status" value="1"/>
</dbReference>
<dbReference type="RefSeq" id="WP_086593378.1">
    <property type="nucleotide sequence ID" value="NZ_MTSE01000003.1"/>
</dbReference>
<keyword evidence="6" id="KW-1185">Reference proteome</keyword>
<keyword evidence="3" id="KW-0804">Transcription</keyword>
<name>A0A243WHU0_9BACT</name>
<comment type="caution">
    <text evidence="5">The sequence shown here is derived from an EMBL/GenBank/DDBJ whole genome shotgun (WGS) entry which is preliminary data.</text>
</comment>
<dbReference type="OrthoDB" id="1727128at2"/>
<dbReference type="Pfam" id="PF08447">
    <property type="entry name" value="PAS_3"/>
    <property type="match status" value="1"/>
</dbReference>
<dbReference type="GO" id="GO:0006355">
    <property type="term" value="P:regulation of DNA-templated transcription"/>
    <property type="evidence" value="ECO:0007669"/>
    <property type="project" value="InterPro"/>
</dbReference>
<reference evidence="5 6" key="1">
    <citation type="submission" date="2017-01" db="EMBL/GenBank/DDBJ databases">
        <title>A new Hymenobacter.</title>
        <authorList>
            <person name="Liang Y."/>
            <person name="Feng F."/>
        </authorList>
    </citation>
    <scope>NUCLEOTIDE SEQUENCE [LARGE SCALE GENOMIC DNA]</scope>
    <source>
        <strain evidence="5">MIMBbqt21</strain>
    </source>
</reference>
<dbReference type="InterPro" id="IPR000792">
    <property type="entry name" value="Tscrpt_reg_LuxR_C"/>
</dbReference>
<organism evidence="5 6">
    <name type="scientific">Hymenobacter crusticola</name>
    <dbReference type="NCBI Taxonomy" id="1770526"/>
    <lineage>
        <taxon>Bacteria</taxon>
        <taxon>Pseudomonadati</taxon>
        <taxon>Bacteroidota</taxon>
        <taxon>Cytophagia</taxon>
        <taxon>Cytophagales</taxon>
        <taxon>Hymenobacteraceae</taxon>
        <taxon>Hymenobacter</taxon>
    </lineage>
</organism>
<dbReference type="SMART" id="SM00421">
    <property type="entry name" value="HTH_LUXR"/>
    <property type="match status" value="1"/>
</dbReference>